<feature type="coiled-coil region" evidence="1">
    <location>
        <begin position="154"/>
        <end position="181"/>
    </location>
</feature>
<evidence type="ECO:0000313" key="2">
    <source>
        <dbReference type="EMBL" id="MCQ1528646.1"/>
    </source>
</evidence>
<dbReference type="Proteomes" id="UP001651880">
    <property type="component" value="Unassembled WGS sequence"/>
</dbReference>
<comment type="caution">
    <text evidence="2">The sequence shown here is derived from an EMBL/GenBank/DDBJ whole genome shotgun (WGS) entry which is preliminary data.</text>
</comment>
<dbReference type="EMBL" id="JAJEKE010000002">
    <property type="protein sequence ID" value="MCQ1528646.1"/>
    <property type="molecule type" value="Genomic_DNA"/>
</dbReference>
<protein>
    <submittedName>
        <fullName evidence="2">CalY family protein</fullName>
    </submittedName>
</protein>
<evidence type="ECO:0000256" key="1">
    <source>
        <dbReference type="SAM" id="Coils"/>
    </source>
</evidence>
<reference evidence="2 3" key="1">
    <citation type="submission" date="2021-10" db="EMBL/GenBank/DDBJ databases">
        <title>Lutispora strain m25 sp. nov., a thermophilic, non-spore-forming bacterium isolated from a lab-scale methanogenic bioreactor digesting anaerobic sludge.</title>
        <authorList>
            <person name="El Houari A."/>
            <person name="Mcdonald J."/>
        </authorList>
    </citation>
    <scope>NUCLEOTIDE SEQUENCE [LARGE SCALE GENOMIC DNA]</scope>
    <source>
        <strain evidence="3">m25</strain>
    </source>
</reference>
<evidence type="ECO:0000313" key="3">
    <source>
        <dbReference type="Proteomes" id="UP001651880"/>
    </source>
</evidence>
<name>A0ABT1NFM9_9FIRM</name>
<keyword evidence="1" id="KW-0175">Coiled coil</keyword>
<sequence length="356" mass="39661">MKKRLIYIILILSIMMYTLGRGSISWFMSTAASEANAFTAGTLDIAIAEGESGSGQIDLGGLAPDKVLEQRTKIVNKGTLPCELYGIRFSQDSIAGLAGLSDALSFHIYFTHGKDKDITALDIPVFYNYVDTIKEDLIIFYPITVESEDEITMVFRAELDLMQIEERHREAEDSLLEFEILASQLGTPLRELSERYVLLEGDKVVQEALNGLDDADVLVVEEGEYQCDRLILDNKENISIVGIGEGDAPEFKHTEDSNNSKKSNPDQYFLSIENCSGVIMRNISLGYYKDNKALSGEASANGAKPKKPLYIDGDYNQVNTYFCGEFEGKVNQGHIEVIGRNNIIFIDDNRYNPPQS</sequence>
<gene>
    <name evidence="2" type="ORF">LJD61_03685</name>
</gene>
<organism evidence="2 3">
    <name type="scientific">Lutispora saccharofermentans</name>
    <dbReference type="NCBI Taxonomy" id="3024236"/>
    <lineage>
        <taxon>Bacteria</taxon>
        <taxon>Bacillati</taxon>
        <taxon>Bacillota</taxon>
        <taxon>Clostridia</taxon>
        <taxon>Lutisporales</taxon>
        <taxon>Lutisporaceae</taxon>
        <taxon>Lutispora</taxon>
    </lineage>
</organism>
<accession>A0ABT1NFM9</accession>
<keyword evidence="3" id="KW-1185">Reference proteome</keyword>
<dbReference type="RefSeq" id="WP_255226162.1">
    <property type="nucleotide sequence ID" value="NZ_JAJEKE010000002.1"/>
</dbReference>
<proteinExistence type="predicted"/>